<keyword evidence="1" id="KW-0813">Transport</keyword>
<dbReference type="GO" id="GO:0016020">
    <property type="term" value="C:membrane"/>
    <property type="evidence" value="ECO:0007669"/>
    <property type="project" value="InterPro"/>
</dbReference>
<name>A0A0F5PY72_9HYPH</name>
<dbReference type="InterPro" id="IPR003439">
    <property type="entry name" value="ABC_transporter-like_ATP-bd"/>
</dbReference>
<dbReference type="GO" id="GO:0005315">
    <property type="term" value="F:phosphate transmembrane transporter activity"/>
    <property type="evidence" value="ECO:0007669"/>
    <property type="project" value="InterPro"/>
</dbReference>
<dbReference type="InterPro" id="IPR027417">
    <property type="entry name" value="P-loop_NTPase"/>
</dbReference>
<dbReference type="GO" id="GO:0016887">
    <property type="term" value="F:ATP hydrolysis activity"/>
    <property type="evidence" value="ECO:0007669"/>
    <property type="project" value="InterPro"/>
</dbReference>
<dbReference type="InterPro" id="IPR005670">
    <property type="entry name" value="PstB-like"/>
</dbReference>
<dbReference type="Proteomes" id="UP000182258">
    <property type="component" value="Unassembled WGS sequence"/>
</dbReference>
<dbReference type="RefSeq" id="WP_046171279.1">
    <property type="nucleotide sequence ID" value="NZ_FOMB01000030.1"/>
</dbReference>
<gene>
    <name evidence="6" type="ORF">SAMN04488059_1308</name>
    <name evidence="5" type="ORF">WH91_12185</name>
</gene>
<dbReference type="Proteomes" id="UP000033519">
    <property type="component" value="Unassembled WGS sequence"/>
</dbReference>
<evidence type="ECO:0000313" key="7">
    <source>
        <dbReference type="Proteomes" id="UP000033519"/>
    </source>
</evidence>
<reference evidence="6 8" key="2">
    <citation type="submission" date="2016-10" db="EMBL/GenBank/DDBJ databases">
        <authorList>
            <person name="de Groot N.N."/>
        </authorList>
    </citation>
    <scope>NUCLEOTIDE SEQUENCE [LARGE SCALE GENOMIC DNA]</scope>
    <source>
        <strain evidence="6 8">CGMCC 1.10210</strain>
    </source>
</reference>
<dbReference type="PANTHER" id="PTHR43423:SF1">
    <property type="entry name" value="ABC TRANSPORTER I FAMILY MEMBER 17"/>
    <property type="match status" value="1"/>
</dbReference>
<dbReference type="PROSITE" id="PS50893">
    <property type="entry name" value="ABC_TRANSPORTER_2"/>
    <property type="match status" value="1"/>
</dbReference>
<dbReference type="AlphaFoldDB" id="A0A0F5PY72"/>
<dbReference type="GO" id="GO:0035435">
    <property type="term" value="P:phosphate ion transmembrane transport"/>
    <property type="evidence" value="ECO:0007669"/>
    <property type="project" value="InterPro"/>
</dbReference>
<feature type="domain" description="ABC transporter" evidence="4">
    <location>
        <begin position="26"/>
        <end position="267"/>
    </location>
</feature>
<evidence type="ECO:0000256" key="3">
    <source>
        <dbReference type="ARBA" id="ARBA00022840"/>
    </source>
</evidence>
<keyword evidence="2" id="KW-0547">Nucleotide-binding</keyword>
<keyword evidence="3 6" id="KW-0067">ATP-binding</keyword>
<dbReference type="InterPro" id="IPR003593">
    <property type="entry name" value="AAA+_ATPase"/>
</dbReference>
<dbReference type="PANTHER" id="PTHR43423">
    <property type="entry name" value="ABC TRANSPORTER I FAMILY MEMBER 17"/>
    <property type="match status" value="1"/>
</dbReference>
<organism evidence="6 8">
    <name type="scientific">Devosia psychrophila</name>
    <dbReference type="NCBI Taxonomy" id="728005"/>
    <lineage>
        <taxon>Bacteria</taxon>
        <taxon>Pseudomonadati</taxon>
        <taxon>Pseudomonadota</taxon>
        <taxon>Alphaproteobacteria</taxon>
        <taxon>Hyphomicrobiales</taxon>
        <taxon>Devosiaceae</taxon>
        <taxon>Devosia</taxon>
    </lineage>
</organism>
<evidence type="ECO:0000256" key="1">
    <source>
        <dbReference type="ARBA" id="ARBA00022592"/>
    </source>
</evidence>
<dbReference type="STRING" id="728005.SAMN04488059_1308"/>
<keyword evidence="7" id="KW-1185">Reference proteome</keyword>
<evidence type="ECO:0000259" key="4">
    <source>
        <dbReference type="PROSITE" id="PS50893"/>
    </source>
</evidence>
<protein>
    <submittedName>
        <fullName evidence="5">Phosphate ABC transporter ATP-binding protein</fullName>
    </submittedName>
    <submittedName>
        <fullName evidence="6">Phosphate transport system ATP-binding protein</fullName>
    </submittedName>
</protein>
<dbReference type="Gene3D" id="3.40.50.300">
    <property type="entry name" value="P-loop containing nucleotide triphosphate hydrolases"/>
    <property type="match status" value="1"/>
</dbReference>
<dbReference type="GO" id="GO:0005524">
    <property type="term" value="F:ATP binding"/>
    <property type="evidence" value="ECO:0007669"/>
    <property type="project" value="UniProtKB-KW"/>
</dbReference>
<sequence>MTVDLLERSISLGEYPSHDNVHKAKLCIENVSFWYGKKQVLKDVSIDIFDKEVTAFLGPSGCGKMTLLQAINRTNELVDGARMTGRVLLDDSDVYAADIDPPIMRRRFGWIAQRPNLFPRSIRSNLLYGPQIHGLSLGASQNKRVEQVLQQVGLWDEVKDGLDGFAPDLSIGQQQRLCIARALAHEPDVILMDEPCSALDPLATAVIEHLIDELRRTHAVIVITHNLQQAARIAQRVAFFHLGEVLEQGDARQIFLDPKTDRCRNFVMGRYG</sequence>
<dbReference type="EMBL" id="FOMB01000030">
    <property type="protein sequence ID" value="SFD22286.1"/>
    <property type="molecule type" value="Genomic_DNA"/>
</dbReference>
<dbReference type="SMART" id="SM00382">
    <property type="entry name" value="AAA"/>
    <property type="match status" value="1"/>
</dbReference>
<dbReference type="Pfam" id="PF00005">
    <property type="entry name" value="ABC_tran"/>
    <property type="match status" value="1"/>
</dbReference>
<dbReference type="EMBL" id="LAPV01000128">
    <property type="protein sequence ID" value="KKC32779.1"/>
    <property type="molecule type" value="Genomic_DNA"/>
</dbReference>
<dbReference type="CDD" id="cd03260">
    <property type="entry name" value="ABC_PstB_phosphate_transporter"/>
    <property type="match status" value="1"/>
</dbReference>
<dbReference type="PATRIC" id="fig|728005.3.peg.593"/>
<reference evidence="5 7" key="1">
    <citation type="submission" date="2015-03" db="EMBL/GenBank/DDBJ databases">
        <authorList>
            <person name="Lepp D."/>
            <person name="Hassan Y.I."/>
            <person name="Li X.-Z."/>
            <person name="Zhou T."/>
        </authorList>
    </citation>
    <scope>NUCLEOTIDE SEQUENCE [LARGE SCALE GENOMIC DNA]</scope>
    <source>
        <strain evidence="5 7">Cr7-05</strain>
    </source>
</reference>
<evidence type="ECO:0000313" key="5">
    <source>
        <dbReference type="EMBL" id="KKC32779.1"/>
    </source>
</evidence>
<dbReference type="SUPFAM" id="SSF52540">
    <property type="entry name" value="P-loop containing nucleoside triphosphate hydrolases"/>
    <property type="match status" value="1"/>
</dbReference>
<evidence type="ECO:0000313" key="6">
    <source>
        <dbReference type="EMBL" id="SFD22286.1"/>
    </source>
</evidence>
<evidence type="ECO:0000256" key="2">
    <source>
        <dbReference type="ARBA" id="ARBA00022741"/>
    </source>
</evidence>
<accession>A0A0F5PY72</accession>
<keyword evidence="1" id="KW-0592">Phosphate transport</keyword>
<proteinExistence type="predicted"/>
<evidence type="ECO:0000313" key="8">
    <source>
        <dbReference type="Proteomes" id="UP000182258"/>
    </source>
</evidence>
<dbReference type="OrthoDB" id="8438829at2"/>